<dbReference type="RefSeq" id="WP_011660051.1">
    <property type="nucleotide sequence ID" value="NC_008391.1"/>
</dbReference>
<sequence>MNIGMKRKREKGRATRAICAVDVLLIIVIAGITHRGSMWTLGAFRIEWILIGVSALLAAFMLRLAGIGLEGRTRPGTRYALRTLALWLVVQGFVLLKMIALTPVTMTLLAWFFYWTLGVAIALAVFRVGLSVARHRSLHVPCTPSRVAIVGGGEWLERVADSIDTAGASRYQFVGAYRTTEHAATFGEGAFVATDLASFSALARTERVDEIWIALPLDDDATITRVINEFRHDFVELRLMPDVSKHALFGSRVEDILGEPAISLAAPPLSRGARLAKAIFDRAFAAVVLVVLMPLLLVVAAAIKLTSPGPVLFTQKRRGADGQTFDIYKFRTMRVHAEPAGTVAQATRNDPRVTKVGAFLRRTSLDELPQFVNVLFGDMSVVGPRPHAVEHDAQYRTLVDGYIHRYRIKPGITGWAQVNGLRGATERLESMQSRVEYDLYYLRNWSFALDLRIIGATVLRGFGHQNAY</sequence>
<dbReference type="InterPro" id="IPR017475">
    <property type="entry name" value="EPS_sugar_tfrase"/>
</dbReference>
<dbReference type="PANTHER" id="PTHR30576">
    <property type="entry name" value="COLANIC BIOSYNTHESIS UDP-GLUCOSE LIPID CARRIER TRANSFERASE"/>
    <property type="match status" value="1"/>
</dbReference>
<dbReference type="InterPro" id="IPR003362">
    <property type="entry name" value="Bact_transf"/>
</dbReference>
<evidence type="ECO:0000313" key="9">
    <source>
        <dbReference type="EMBL" id="ABI90668.1"/>
    </source>
</evidence>
<comment type="similarity">
    <text evidence="2">Belongs to the bacterial sugar transferase family.</text>
</comment>
<dbReference type="NCBIfam" id="TIGR03023">
    <property type="entry name" value="WcaJ_sugtrans"/>
    <property type="match status" value="1"/>
</dbReference>
<keyword evidence="6 7" id="KW-0472">Membrane</keyword>
<evidence type="ECO:0000256" key="4">
    <source>
        <dbReference type="ARBA" id="ARBA00022692"/>
    </source>
</evidence>
<keyword evidence="4 7" id="KW-0812">Transmembrane</keyword>
<keyword evidence="5 7" id="KW-1133">Transmembrane helix</keyword>
<feature type="transmembrane region" description="Helical" evidence="7">
    <location>
        <begin position="79"/>
        <end position="100"/>
    </location>
</feature>
<comment type="subcellular location">
    <subcellularLocation>
        <location evidence="1">Membrane</location>
        <topology evidence="1">Multi-pass membrane protein</topology>
    </subcellularLocation>
</comment>
<protein>
    <submittedName>
        <fullName evidence="9">Sugar transferase</fullName>
    </submittedName>
</protein>
<feature type="transmembrane region" description="Helical" evidence="7">
    <location>
        <begin position="283"/>
        <end position="303"/>
    </location>
</feature>
<dbReference type="Proteomes" id="UP000000662">
    <property type="component" value="Chromosome 2"/>
</dbReference>
<dbReference type="Pfam" id="PF13727">
    <property type="entry name" value="CoA_binding_3"/>
    <property type="match status" value="1"/>
</dbReference>
<organism evidence="9 10">
    <name type="scientific">Burkholderia ambifaria (strain ATCC BAA-244 / DSM 16087 / CCUG 44356 / LMG 19182 / AMMD)</name>
    <name type="common">Burkholderia cepacia (strain AMMD)</name>
    <dbReference type="NCBI Taxonomy" id="339670"/>
    <lineage>
        <taxon>Bacteria</taxon>
        <taxon>Pseudomonadati</taxon>
        <taxon>Pseudomonadota</taxon>
        <taxon>Betaproteobacteria</taxon>
        <taxon>Burkholderiales</taxon>
        <taxon>Burkholderiaceae</taxon>
        <taxon>Burkholderia</taxon>
        <taxon>Burkholderia cepacia complex</taxon>
    </lineage>
</organism>
<dbReference type="DNASU" id="4314010"/>
<dbReference type="NCBIfam" id="TIGR03025">
    <property type="entry name" value="EPS_sugtrans"/>
    <property type="match status" value="1"/>
</dbReference>
<dbReference type="GO" id="GO:0016020">
    <property type="term" value="C:membrane"/>
    <property type="evidence" value="ECO:0007669"/>
    <property type="project" value="UniProtKB-SubCell"/>
</dbReference>
<evidence type="ECO:0000256" key="3">
    <source>
        <dbReference type="ARBA" id="ARBA00022679"/>
    </source>
</evidence>
<evidence type="ECO:0000259" key="8">
    <source>
        <dbReference type="Pfam" id="PF02397"/>
    </source>
</evidence>
<feature type="transmembrane region" description="Helical" evidence="7">
    <location>
        <begin position="14"/>
        <end position="34"/>
    </location>
</feature>
<dbReference type="eggNOG" id="COG2148">
    <property type="taxonomic scope" value="Bacteria"/>
</dbReference>
<evidence type="ECO:0000256" key="2">
    <source>
        <dbReference type="ARBA" id="ARBA00006464"/>
    </source>
</evidence>
<dbReference type="Pfam" id="PF02397">
    <property type="entry name" value="Bac_transf"/>
    <property type="match status" value="1"/>
</dbReference>
<dbReference type="GO" id="GO:0089702">
    <property type="term" value="F:undecaprenyl-phosphate glucose phosphotransferase activity"/>
    <property type="evidence" value="ECO:0007669"/>
    <property type="project" value="TreeGrafter"/>
</dbReference>
<reference evidence="9" key="1">
    <citation type="submission" date="2006-08" db="EMBL/GenBank/DDBJ databases">
        <title>Complete sequence of Chromosome 2 of Burkholderia cepacia AMMD.</title>
        <authorList>
            <consortium name="US DOE Joint Genome Institute"/>
            <person name="Copeland A."/>
            <person name="Lucas S."/>
            <person name="Lapidus A."/>
            <person name="Barry K."/>
            <person name="Detter J.C."/>
            <person name="Glavina del Rio T."/>
            <person name="Hammon N."/>
            <person name="Israni S."/>
            <person name="Pitluck S."/>
            <person name="Bruce D."/>
            <person name="Chain P."/>
            <person name="Malfatti S."/>
            <person name="Shin M."/>
            <person name="Vergez L."/>
            <person name="Schmutz J."/>
            <person name="Larimer F."/>
            <person name="Land M."/>
            <person name="Hauser L."/>
            <person name="Kyrpides N."/>
            <person name="Kim E."/>
            <person name="Parke J."/>
            <person name="Coenye T."/>
            <person name="Konstantinidis K."/>
            <person name="Ramette A."/>
            <person name="Tiedje J."/>
            <person name="Richardson P."/>
        </authorList>
    </citation>
    <scope>NUCLEOTIDE SEQUENCE</scope>
    <source>
        <strain evidence="9">AMMD</strain>
    </source>
</reference>
<dbReference type="GO" id="GO:0009242">
    <property type="term" value="P:colanic acid biosynthetic process"/>
    <property type="evidence" value="ECO:0007669"/>
    <property type="project" value="TreeGrafter"/>
</dbReference>
<dbReference type="InterPro" id="IPR017473">
    <property type="entry name" value="Undecaprenyl-P_gluc_Ptfrase"/>
</dbReference>
<evidence type="ECO:0000256" key="5">
    <source>
        <dbReference type="ARBA" id="ARBA00022989"/>
    </source>
</evidence>
<evidence type="ECO:0000256" key="6">
    <source>
        <dbReference type="ARBA" id="ARBA00023136"/>
    </source>
</evidence>
<feature type="domain" description="Bacterial sugar transferase" evidence="8">
    <location>
        <begin position="277"/>
        <end position="460"/>
    </location>
</feature>
<feature type="transmembrane region" description="Helical" evidence="7">
    <location>
        <begin position="112"/>
        <end position="130"/>
    </location>
</feature>
<keyword evidence="10" id="KW-1185">Reference proteome</keyword>
<evidence type="ECO:0000256" key="7">
    <source>
        <dbReference type="SAM" id="Phobius"/>
    </source>
</evidence>
<evidence type="ECO:0000256" key="1">
    <source>
        <dbReference type="ARBA" id="ARBA00004141"/>
    </source>
</evidence>
<accession>Q0B5A5</accession>
<gene>
    <name evidence="9" type="ordered locus">Bamb_5119</name>
</gene>
<proteinExistence type="inferred from homology"/>
<dbReference type="EMBL" id="CP000441">
    <property type="protein sequence ID" value="ABI90668.1"/>
    <property type="molecule type" value="Genomic_DNA"/>
</dbReference>
<dbReference type="PANTHER" id="PTHR30576:SF21">
    <property type="entry name" value="UDP-GLUCOSE:UNDECAPRENYL-PHOSPHATE GLUCOSE-1-PHOSPHATE TRANSFERASE"/>
    <property type="match status" value="1"/>
</dbReference>
<feature type="transmembrane region" description="Helical" evidence="7">
    <location>
        <begin position="46"/>
        <end position="67"/>
    </location>
</feature>
<evidence type="ECO:0000313" key="10">
    <source>
        <dbReference type="Proteomes" id="UP000000662"/>
    </source>
</evidence>
<dbReference type="AlphaFoldDB" id="Q0B5A5"/>
<name>Q0B5A5_BURCM</name>
<keyword evidence="3 9" id="KW-0808">Transferase</keyword>
<dbReference type="Gene3D" id="3.40.50.720">
    <property type="entry name" value="NAD(P)-binding Rossmann-like Domain"/>
    <property type="match status" value="1"/>
</dbReference>
<dbReference type="KEGG" id="bam:Bamb_5119"/>